<dbReference type="NCBIfam" id="NF001981">
    <property type="entry name" value="PRK00773.1-1"/>
    <property type="match status" value="1"/>
</dbReference>
<dbReference type="GO" id="GO:0006412">
    <property type="term" value="P:translation"/>
    <property type="evidence" value="ECO:0007669"/>
    <property type="project" value="InterPro"/>
</dbReference>
<dbReference type="EMBL" id="AUZY01003082">
    <property type="protein sequence ID" value="EQD70622.1"/>
    <property type="molecule type" value="Genomic_DNA"/>
</dbReference>
<accession>T1BLJ7</accession>
<dbReference type="AlphaFoldDB" id="T1BLJ7"/>
<keyword evidence="1" id="KW-0689">Ribosomal protein</keyword>
<dbReference type="Gene3D" id="3.10.20.10">
    <property type="match status" value="1"/>
</dbReference>
<dbReference type="GO" id="GO:0005840">
    <property type="term" value="C:ribosome"/>
    <property type="evidence" value="ECO:0007669"/>
    <property type="project" value="UniProtKB-KW"/>
</dbReference>
<dbReference type="HAMAP" id="MF_00273">
    <property type="entry name" value="Ribosomal_eL20"/>
    <property type="match status" value="1"/>
</dbReference>
<evidence type="ECO:0000259" key="3">
    <source>
        <dbReference type="Pfam" id="PF01775"/>
    </source>
</evidence>
<gene>
    <name evidence="4" type="ORF">B1B_04895</name>
</gene>
<dbReference type="Pfam" id="PF01775">
    <property type="entry name" value="Ribosomal_L18A"/>
    <property type="match status" value="1"/>
</dbReference>
<dbReference type="InterPro" id="IPR028877">
    <property type="entry name" value="Ribosomal_eL20"/>
</dbReference>
<dbReference type="InterPro" id="IPR023573">
    <property type="entry name" value="Ribosomal_eL20_dom"/>
</dbReference>
<comment type="caution">
    <text evidence="4">The sequence shown here is derived from an EMBL/GenBank/DDBJ whole genome shotgun (WGS) entry which is preliminary data.</text>
</comment>
<evidence type="ECO:0000256" key="1">
    <source>
        <dbReference type="ARBA" id="ARBA00022980"/>
    </source>
</evidence>
<proteinExistence type="inferred from homology"/>
<organism evidence="4">
    <name type="scientific">mine drainage metagenome</name>
    <dbReference type="NCBI Taxonomy" id="410659"/>
    <lineage>
        <taxon>unclassified sequences</taxon>
        <taxon>metagenomes</taxon>
        <taxon>ecological metagenomes</taxon>
    </lineage>
</organism>
<dbReference type="GO" id="GO:1990904">
    <property type="term" value="C:ribonucleoprotein complex"/>
    <property type="evidence" value="ECO:0007669"/>
    <property type="project" value="UniProtKB-KW"/>
</dbReference>
<name>T1BLJ7_9ZZZZ</name>
<protein>
    <submittedName>
        <fullName evidence="4">Ribosomal LX protein</fullName>
    </submittedName>
</protein>
<reference evidence="4" key="1">
    <citation type="submission" date="2013-08" db="EMBL/GenBank/DDBJ databases">
        <authorList>
            <person name="Mendez C."/>
            <person name="Richter M."/>
            <person name="Ferrer M."/>
            <person name="Sanchez J."/>
        </authorList>
    </citation>
    <scope>NUCLEOTIDE SEQUENCE</scope>
</reference>
<keyword evidence="2" id="KW-0687">Ribonucleoprotein</keyword>
<feature type="domain" description="Large ribosomal subunit protein eL20" evidence="3">
    <location>
        <begin position="3"/>
        <end position="57"/>
    </location>
</feature>
<reference evidence="4" key="2">
    <citation type="journal article" date="2014" name="ISME J.">
        <title>Microbial stratification in low pH oxic and suboxic macroscopic growths along an acid mine drainage.</title>
        <authorList>
            <person name="Mendez-Garcia C."/>
            <person name="Mesa V."/>
            <person name="Sprenger R.R."/>
            <person name="Richter M."/>
            <person name="Diez M.S."/>
            <person name="Solano J."/>
            <person name="Bargiela R."/>
            <person name="Golyshina O.V."/>
            <person name="Manteca A."/>
            <person name="Ramos J.L."/>
            <person name="Gallego J.R."/>
            <person name="Llorente I."/>
            <person name="Martins Dos Santos V.A."/>
            <person name="Jensen O.N."/>
            <person name="Pelaez A.I."/>
            <person name="Sanchez J."/>
            <person name="Ferrer M."/>
        </authorList>
    </citation>
    <scope>NUCLEOTIDE SEQUENCE</scope>
</reference>
<dbReference type="GO" id="GO:0003735">
    <property type="term" value="F:structural constituent of ribosome"/>
    <property type="evidence" value="ECO:0007669"/>
    <property type="project" value="InterPro"/>
</dbReference>
<evidence type="ECO:0000313" key="4">
    <source>
        <dbReference type="EMBL" id="EQD70622.1"/>
    </source>
</evidence>
<sequence length="63" mass="7333">MPTWAVRGSYLARRDYWQRFTKVREAPDAEAAKELALSEIGSTHHVARRWIRLEKVEPAKEAP</sequence>
<evidence type="ECO:0000256" key="2">
    <source>
        <dbReference type="ARBA" id="ARBA00023274"/>
    </source>
</evidence>
<dbReference type="SUPFAM" id="SSF160374">
    <property type="entry name" value="RplX-like"/>
    <property type="match status" value="1"/>
</dbReference>